<comment type="similarity">
    <text evidence="8">Belongs to the glycosyl hydrolase 18 family.</text>
</comment>
<name>A0AAD7C4Z2_9AGAR</name>
<keyword evidence="3" id="KW-0146">Chitin degradation</keyword>
<accession>A0AAD7C4Z2</accession>
<keyword evidence="5 7" id="KW-0326">Glycosidase</keyword>
<dbReference type="InterPro" id="IPR001223">
    <property type="entry name" value="Glyco_hydro18_cat"/>
</dbReference>
<evidence type="ECO:0000256" key="3">
    <source>
        <dbReference type="ARBA" id="ARBA00023024"/>
    </source>
</evidence>
<dbReference type="GO" id="GO:0000272">
    <property type="term" value="P:polysaccharide catabolic process"/>
    <property type="evidence" value="ECO:0007669"/>
    <property type="project" value="UniProtKB-KW"/>
</dbReference>
<keyword evidence="2 7" id="KW-0378">Hydrolase</keyword>
<gene>
    <name evidence="10" type="ORF">FB45DRAFT_976973</name>
</gene>
<keyword evidence="4" id="KW-0119">Carbohydrate metabolism</keyword>
<proteinExistence type="inferred from homology"/>
<dbReference type="GO" id="GO:0008843">
    <property type="term" value="F:endochitinase activity"/>
    <property type="evidence" value="ECO:0007669"/>
    <property type="project" value="UniProtKB-EC"/>
</dbReference>
<dbReference type="PROSITE" id="PS01095">
    <property type="entry name" value="GH18_1"/>
    <property type="match status" value="1"/>
</dbReference>
<dbReference type="Gene3D" id="3.20.20.80">
    <property type="entry name" value="Glycosidases"/>
    <property type="match status" value="1"/>
</dbReference>
<dbReference type="SUPFAM" id="SSF51445">
    <property type="entry name" value="(Trans)glycosidases"/>
    <property type="match status" value="1"/>
</dbReference>
<keyword evidence="11" id="KW-1185">Reference proteome</keyword>
<dbReference type="EMBL" id="JARKIF010000005">
    <property type="protein sequence ID" value="KAJ7638963.1"/>
    <property type="molecule type" value="Genomic_DNA"/>
</dbReference>
<evidence type="ECO:0000256" key="6">
    <source>
        <dbReference type="ARBA" id="ARBA00023326"/>
    </source>
</evidence>
<evidence type="ECO:0000256" key="7">
    <source>
        <dbReference type="RuleBase" id="RU000489"/>
    </source>
</evidence>
<dbReference type="InterPro" id="IPR050314">
    <property type="entry name" value="Glycosyl_Hydrlase_18"/>
</dbReference>
<evidence type="ECO:0000256" key="8">
    <source>
        <dbReference type="RuleBase" id="RU004453"/>
    </source>
</evidence>
<feature type="domain" description="GH18" evidence="9">
    <location>
        <begin position="1"/>
        <end position="361"/>
    </location>
</feature>
<protein>
    <submittedName>
        <fullName evidence="10">Glycoside hydrolase</fullName>
    </submittedName>
</protein>
<evidence type="ECO:0000256" key="4">
    <source>
        <dbReference type="ARBA" id="ARBA00023277"/>
    </source>
</evidence>
<dbReference type="PANTHER" id="PTHR11177:SF392">
    <property type="entry name" value="HAP41P"/>
    <property type="match status" value="1"/>
</dbReference>
<dbReference type="Pfam" id="PF00704">
    <property type="entry name" value="Glyco_hydro_18"/>
    <property type="match status" value="1"/>
</dbReference>
<dbReference type="GO" id="GO:0005576">
    <property type="term" value="C:extracellular region"/>
    <property type="evidence" value="ECO:0007669"/>
    <property type="project" value="TreeGrafter"/>
</dbReference>
<evidence type="ECO:0000256" key="2">
    <source>
        <dbReference type="ARBA" id="ARBA00022801"/>
    </source>
</evidence>
<sequence length="362" mass="39366">MAYYPDWAGDSFPPEDVDCSRFDWIDFAFALPTKAFDLTWDDPNVAPGLLTRLVEVAHSCNKKVKLSIGGWTGSQHFSTAVATPSSRKTFVANILKVYHFFEVDGIDIDWEYPGVQGVGDNDVNENDAANFLSFLQLLRSQLPPLAVITAATTTTPFAGEDGQPLKDVTPFAKVLDWITLMNYDAWGSSSTPGPNAPLNDGCKNSTQPDANAVAGYNAWSKAGMPAKQQVLGVPAYGYVSKSNATQLRTRQNPLRLKAEGDQIQFRDLVKQGALVASSNSNKYGPNFDGACGFTREWDCCSSTPFLRSPSEHQVVTFDDVQSIGMKAEWAKRVGMLGVNMFDASGDTGHLVDAIRRGLGLTS</sequence>
<dbReference type="GO" id="GO:0008061">
    <property type="term" value="F:chitin binding"/>
    <property type="evidence" value="ECO:0007669"/>
    <property type="project" value="InterPro"/>
</dbReference>
<evidence type="ECO:0000256" key="5">
    <source>
        <dbReference type="ARBA" id="ARBA00023295"/>
    </source>
</evidence>
<evidence type="ECO:0000313" key="10">
    <source>
        <dbReference type="EMBL" id="KAJ7638963.1"/>
    </source>
</evidence>
<dbReference type="PROSITE" id="PS51910">
    <property type="entry name" value="GH18_2"/>
    <property type="match status" value="1"/>
</dbReference>
<dbReference type="InterPro" id="IPR001579">
    <property type="entry name" value="Glyco_hydro_18_chit_AS"/>
</dbReference>
<dbReference type="PANTHER" id="PTHR11177">
    <property type="entry name" value="CHITINASE"/>
    <property type="match status" value="1"/>
</dbReference>
<organism evidence="10 11">
    <name type="scientific">Roridomyces roridus</name>
    <dbReference type="NCBI Taxonomy" id="1738132"/>
    <lineage>
        <taxon>Eukaryota</taxon>
        <taxon>Fungi</taxon>
        <taxon>Dikarya</taxon>
        <taxon>Basidiomycota</taxon>
        <taxon>Agaricomycotina</taxon>
        <taxon>Agaricomycetes</taxon>
        <taxon>Agaricomycetidae</taxon>
        <taxon>Agaricales</taxon>
        <taxon>Marasmiineae</taxon>
        <taxon>Mycenaceae</taxon>
        <taxon>Roridomyces</taxon>
    </lineage>
</organism>
<comment type="caution">
    <text evidence="10">The sequence shown here is derived from an EMBL/GenBank/DDBJ whole genome shotgun (WGS) entry which is preliminary data.</text>
</comment>
<dbReference type="SMART" id="SM00636">
    <property type="entry name" value="Glyco_18"/>
    <property type="match status" value="1"/>
</dbReference>
<evidence type="ECO:0000259" key="9">
    <source>
        <dbReference type="PROSITE" id="PS51910"/>
    </source>
</evidence>
<dbReference type="AlphaFoldDB" id="A0AAD7C4Z2"/>
<keyword evidence="6" id="KW-0624">Polysaccharide degradation</keyword>
<dbReference type="GO" id="GO:0006032">
    <property type="term" value="P:chitin catabolic process"/>
    <property type="evidence" value="ECO:0007669"/>
    <property type="project" value="UniProtKB-KW"/>
</dbReference>
<dbReference type="InterPro" id="IPR011583">
    <property type="entry name" value="Chitinase_II/V-like_cat"/>
</dbReference>
<dbReference type="InterPro" id="IPR017853">
    <property type="entry name" value="GH"/>
</dbReference>
<comment type="catalytic activity">
    <reaction evidence="1">
        <text>Random endo-hydrolysis of N-acetyl-beta-D-glucosaminide (1-&gt;4)-beta-linkages in chitin and chitodextrins.</text>
        <dbReference type="EC" id="3.2.1.14"/>
    </reaction>
</comment>
<dbReference type="Proteomes" id="UP001221142">
    <property type="component" value="Unassembled WGS sequence"/>
</dbReference>
<evidence type="ECO:0000256" key="1">
    <source>
        <dbReference type="ARBA" id="ARBA00000822"/>
    </source>
</evidence>
<evidence type="ECO:0000313" key="11">
    <source>
        <dbReference type="Proteomes" id="UP001221142"/>
    </source>
</evidence>
<reference evidence="10" key="1">
    <citation type="submission" date="2023-03" db="EMBL/GenBank/DDBJ databases">
        <title>Massive genome expansion in bonnet fungi (Mycena s.s.) driven by repeated elements and novel gene families across ecological guilds.</title>
        <authorList>
            <consortium name="Lawrence Berkeley National Laboratory"/>
            <person name="Harder C.B."/>
            <person name="Miyauchi S."/>
            <person name="Viragh M."/>
            <person name="Kuo A."/>
            <person name="Thoen E."/>
            <person name="Andreopoulos B."/>
            <person name="Lu D."/>
            <person name="Skrede I."/>
            <person name="Drula E."/>
            <person name="Henrissat B."/>
            <person name="Morin E."/>
            <person name="Kohler A."/>
            <person name="Barry K."/>
            <person name="LaButti K."/>
            <person name="Morin E."/>
            <person name="Salamov A."/>
            <person name="Lipzen A."/>
            <person name="Mereny Z."/>
            <person name="Hegedus B."/>
            <person name="Baldrian P."/>
            <person name="Stursova M."/>
            <person name="Weitz H."/>
            <person name="Taylor A."/>
            <person name="Grigoriev I.V."/>
            <person name="Nagy L.G."/>
            <person name="Martin F."/>
            <person name="Kauserud H."/>
        </authorList>
    </citation>
    <scope>NUCLEOTIDE SEQUENCE</scope>
    <source>
        <strain evidence="10">9284</strain>
    </source>
</reference>